<dbReference type="PANTHER" id="PTHR10584:SF166">
    <property type="entry name" value="RIBOKINASE"/>
    <property type="match status" value="1"/>
</dbReference>
<protein>
    <submittedName>
        <fullName evidence="6">Ribokinase</fullName>
    </submittedName>
</protein>
<gene>
    <name evidence="5" type="ORF">B0A70_13545</name>
    <name evidence="6" type="ORF">SAMN05421796_10922</name>
</gene>
<evidence type="ECO:0000259" key="4">
    <source>
        <dbReference type="Pfam" id="PF00294"/>
    </source>
</evidence>
<keyword evidence="2" id="KW-0808">Transferase</keyword>
<feature type="domain" description="Carbohydrate kinase PfkB" evidence="4">
    <location>
        <begin position="8"/>
        <end position="290"/>
    </location>
</feature>
<dbReference type="STRING" id="551459.SAMN05421796_10922"/>
<keyword evidence="8" id="KW-1185">Reference proteome</keyword>
<name>A0A1N7NRY0_9FLAO</name>
<dbReference type="SUPFAM" id="SSF53613">
    <property type="entry name" value="Ribokinase-like"/>
    <property type="match status" value="1"/>
</dbReference>
<reference evidence="6" key="2">
    <citation type="submission" date="2017-01" db="EMBL/GenBank/DDBJ databases">
        <authorList>
            <person name="Mah S.A."/>
            <person name="Swanson W.J."/>
            <person name="Moy G.W."/>
            <person name="Vacquier V.D."/>
        </authorList>
    </citation>
    <scope>NUCLEOTIDE SEQUENCE [LARGE SCALE GENOMIC DNA]</scope>
    <source>
        <strain evidence="6">DSM 21068</strain>
    </source>
</reference>
<dbReference type="GO" id="GO:0006796">
    <property type="term" value="P:phosphate-containing compound metabolic process"/>
    <property type="evidence" value="ECO:0007669"/>
    <property type="project" value="UniProtKB-ARBA"/>
</dbReference>
<dbReference type="AlphaFoldDB" id="A0A1N7NRY0"/>
<organism evidence="6 7">
    <name type="scientific">Chryseobacterium piscicola</name>
    <dbReference type="NCBI Taxonomy" id="551459"/>
    <lineage>
        <taxon>Bacteria</taxon>
        <taxon>Pseudomonadati</taxon>
        <taxon>Bacteroidota</taxon>
        <taxon>Flavobacteriia</taxon>
        <taxon>Flavobacteriales</taxon>
        <taxon>Weeksellaceae</taxon>
        <taxon>Chryseobacterium group</taxon>
        <taxon>Chryseobacterium</taxon>
    </lineage>
</organism>
<dbReference type="PRINTS" id="PR00990">
    <property type="entry name" value="RIBOKINASE"/>
</dbReference>
<dbReference type="RefSeq" id="WP_076452425.1">
    <property type="nucleotide sequence ID" value="NZ_FTOJ01000009.1"/>
</dbReference>
<accession>A0A1N7NRY0</accession>
<dbReference type="GO" id="GO:0005829">
    <property type="term" value="C:cytosol"/>
    <property type="evidence" value="ECO:0007669"/>
    <property type="project" value="TreeGrafter"/>
</dbReference>
<evidence type="ECO:0000313" key="8">
    <source>
        <dbReference type="Proteomes" id="UP000238314"/>
    </source>
</evidence>
<evidence type="ECO:0000256" key="3">
    <source>
        <dbReference type="ARBA" id="ARBA00022777"/>
    </source>
</evidence>
<dbReference type="EMBL" id="FTOJ01000009">
    <property type="protein sequence ID" value="SIT01042.1"/>
    <property type="molecule type" value="Genomic_DNA"/>
</dbReference>
<dbReference type="InterPro" id="IPR002173">
    <property type="entry name" value="Carboh/pur_kinase_PfkB_CS"/>
</dbReference>
<dbReference type="Proteomes" id="UP000186246">
    <property type="component" value="Unassembled WGS sequence"/>
</dbReference>
<evidence type="ECO:0000313" key="6">
    <source>
        <dbReference type="EMBL" id="SIT01042.1"/>
    </source>
</evidence>
<dbReference type="Proteomes" id="UP000238314">
    <property type="component" value="Unassembled WGS sequence"/>
</dbReference>
<dbReference type="InterPro" id="IPR011611">
    <property type="entry name" value="PfkB_dom"/>
</dbReference>
<evidence type="ECO:0000256" key="1">
    <source>
        <dbReference type="ARBA" id="ARBA00010688"/>
    </source>
</evidence>
<dbReference type="Gene3D" id="3.40.1190.20">
    <property type="match status" value="1"/>
</dbReference>
<comment type="similarity">
    <text evidence="1">Belongs to the carbohydrate kinase PfkB family.</text>
</comment>
<dbReference type="PROSITE" id="PS00583">
    <property type="entry name" value="PFKB_KINASES_1"/>
    <property type="match status" value="1"/>
</dbReference>
<dbReference type="InterPro" id="IPR029056">
    <property type="entry name" value="Ribokinase-like"/>
</dbReference>
<dbReference type="Pfam" id="PF00294">
    <property type="entry name" value="PfkB"/>
    <property type="match status" value="1"/>
</dbReference>
<evidence type="ECO:0000313" key="5">
    <source>
        <dbReference type="EMBL" id="PQA90766.1"/>
    </source>
</evidence>
<evidence type="ECO:0000256" key="2">
    <source>
        <dbReference type="ARBA" id="ARBA00022679"/>
    </source>
</evidence>
<dbReference type="PANTHER" id="PTHR10584">
    <property type="entry name" value="SUGAR KINASE"/>
    <property type="match status" value="1"/>
</dbReference>
<sequence length="295" mass="32233">MKFAKSQPKIVVIGSCSIDQMVTTNKLPASNEFVTAKSSEHFFGGKGANQAVGMARLGAYVYFVGCIGMDPAGQQIMRNLVNEEVNVGFVAETDLESTGSAFVTKAENDYSVVVIPAANSCLTTQNIDAADKHIKECDLVLLQLEISDEVLKHAVLKAKLNGKMVGLYASPGKKINQIIIDQSDFIIAKSNELSLIFDDENLESILKKYFNKLFVRDETNSTVYYNGTEMKYQREENENMTYKIGMGDGFTCGFAYALINGNDLEECVQLGNKVSAKVSLKNGAQTGLPKLSDLL</sequence>
<reference evidence="5 8" key="1">
    <citation type="submission" date="2016-11" db="EMBL/GenBank/DDBJ databases">
        <title>Whole genomes of Flavobacteriaceae.</title>
        <authorList>
            <person name="Stine C."/>
            <person name="Li C."/>
            <person name="Tadesse D."/>
        </authorList>
    </citation>
    <scope>NUCLEOTIDE SEQUENCE [LARGE SCALE GENOMIC DNA]</scope>
    <source>
        <strain evidence="5 8">DSM 21068</strain>
    </source>
</reference>
<dbReference type="GO" id="GO:0016301">
    <property type="term" value="F:kinase activity"/>
    <property type="evidence" value="ECO:0007669"/>
    <property type="project" value="UniProtKB-KW"/>
</dbReference>
<proteinExistence type="inferred from homology"/>
<dbReference type="InterPro" id="IPR002139">
    <property type="entry name" value="Ribo/fructo_kinase"/>
</dbReference>
<dbReference type="OrthoDB" id="9775849at2"/>
<keyword evidence="3 6" id="KW-0418">Kinase</keyword>
<dbReference type="EMBL" id="MUGO01000022">
    <property type="protein sequence ID" value="PQA90766.1"/>
    <property type="molecule type" value="Genomic_DNA"/>
</dbReference>
<reference evidence="7" key="3">
    <citation type="submission" date="2017-01" db="EMBL/GenBank/DDBJ databases">
        <authorList>
            <person name="Varghese N."/>
            <person name="Submissions S."/>
        </authorList>
    </citation>
    <scope>NUCLEOTIDE SEQUENCE [LARGE SCALE GENOMIC DNA]</scope>
    <source>
        <strain evidence="7">DSM 21068</strain>
    </source>
</reference>
<evidence type="ECO:0000313" key="7">
    <source>
        <dbReference type="Proteomes" id="UP000186246"/>
    </source>
</evidence>